<dbReference type="OrthoDB" id="5400539at2759"/>
<keyword evidence="2" id="KW-0472">Membrane</keyword>
<accession>A0A9P8WHW7</accession>
<dbReference type="InterPro" id="IPR020999">
    <property type="entry name" value="Chitin_synth_reg_RCR"/>
</dbReference>
<organism evidence="3 4">
    <name type="scientific">Thelonectria olida</name>
    <dbReference type="NCBI Taxonomy" id="1576542"/>
    <lineage>
        <taxon>Eukaryota</taxon>
        <taxon>Fungi</taxon>
        <taxon>Dikarya</taxon>
        <taxon>Ascomycota</taxon>
        <taxon>Pezizomycotina</taxon>
        <taxon>Sordariomycetes</taxon>
        <taxon>Hypocreomycetidae</taxon>
        <taxon>Hypocreales</taxon>
        <taxon>Nectriaceae</taxon>
        <taxon>Thelonectria</taxon>
    </lineage>
</organism>
<keyword evidence="2" id="KW-0812">Transmembrane</keyword>
<gene>
    <name evidence="3" type="ORF">B0T10DRAFT_20657</name>
</gene>
<dbReference type="Pfam" id="PF12273">
    <property type="entry name" value="RCR"/>
    <property type="match status" value="1"/>
</dbReference>
<feature type="region of interest" description="Disordered" evidence="1">
    <location>
        <begin position="127"/>
        <end position="166"/>
    </location>
</feature>
<evidence type="ECO:0000256" key="1">
    <source>
        <dbReference type="SAM" id="MobiDB-lite"/>
    </source>
</evidence>
<keyword evidence="2" id="KW-1133">Transmembrane helix</keyword>
<evidence type="ECO:0000313" key="4">
    <source>
        <dbReference type="Proteomes" id="UP000777438"/>
    </source>
</evidence>
<feature type="transmembrane region" description="Helical" evidence="2">
    <location>
        <begin position="41"/>
        <end position="63"/>
    </location>
</feature>
<sequence>MTTFARWTMLQRRADDTDTDDNVVYLDDDGVYWWYTDTGMIVKWTVFTTIVVLFMAWLIGGYFHAKKRLQKGMQPLAYHRVLVSRRMRAQYDPNYVPPQPVYGMYAAPNGYGYPMYNMPPPVYDPNRPPMYEPPAGSTKIDPMQDRHYEQPEYQPPPGPPPASMSR</sequence>
<dbReference type="Proteomes" id="UP000777438">
    <property type="component" value="Unassembled WGS sequence"/>
</dbReference>
<comment type="caution">
    <text evidence="3">The sequence shown here is derived from an EMBL/GenBank/DDBJ whole genome shotgun (WGS) entry which is preliminary data.</text>
</comment>
<evidence type="ECO:0000256" key="2">
    <source>
        <dbReference type="SAM" id="Phobius"/>
    </source>
</evidence>
<protein>
    <submittedName>
        <fullName evidence="3">Uncharacterized protein</fullName>
    </submittedName>
</protein>
<reference evidence="3 4" key="1">
    <citation type="journal article" date="2021" name="Nat. Commun.">
        <title>Genetic determinants of endophytism in the Arabidopsis root mycobiome.</title>
        <authorList>
            <person name="Mesny F."/>
            <person name="Miyauchi S."/>
            <person name="Thiergart T."/>
            <person name="Pickel B."/>
            <person name="Atanasova L."/>
            <person name="Karlsson M."/>
            <person name="Huettel B."/>
            <person name="Barry K.W."/>
            <person name="Haridas S."/>
            <person name="Chen C."/>
            <person name="Bauer D."/>
            <person name="Andreopoulos W."/>
            <person name="Pangilinan J."/>
            <person name="LaButti K."/>
            <person name="Riley R."/>
            <person name="Lipzen A."/>
            <person name="Clum A."/>
            <person name="Drula E."/>
            <person name="Henrissat B."/>
            <person name="Kohler A."/>
            <person name="Grigoriev I.V."/>
            <person name="Martin F.M."/>
            <person name="Hacquard S."/>
        </authorList>
    </citation>
    <scope>NUCLEOTIDE SEQUENCE [LARGE SCALE GENOMIC DNA]</scope>
    <source>
        <strain evidence="3 4">MPI-CAGE-CH-0241</strain>
    </source>
</reference>
<proteinExistence type="predicted"/>
<evidence type="ECO:0000313" key="3">
    <source>
        <dbReference type="EMBL" id="KAH6900240.1"/>
    </source>
</evidence>
<feature type="compositionally biased region" description="Pro residues" evidence="1">
    <location>
        <begin position="153"/>
        <end position="166"/>
    </location>
</feature>
<keyword evidence="4" id="KW-1185">Reference proteome</keyword>
<name>A0A9P8WHW7_9HYPO</name>
<dbReference type="EMBL" id="JAGPYM010000001">
    <property type="protein sequence ID" value="KAH6900240.1"/>
    <property type="molecule type" value="Genomic_DNA"/>
</dbReference>
<dbReference type="AlphaFoldDB" id="A0A9P8WHW7"/>